<keyword evidence="2" id="KW-0808">Transferase</keyword>
<comment type="caution">
    <text evidence="2">The sequence shown here is derived from an EMBL/GenBank/DDBJ whole genome shotgun (WGS) entry which is preliminary data.</text>
</comment>
<dbReference type="InterPro" id="IPR001173">
    <property type="entry name" value="Glyco_trans_2-like"/>
</dbReference>
<reference evidence="2 3" key="1">
    <citation type="submission" date="2020-02" db="EMBL/GenBank/DDBJ databases">
        <authorList>
            <person name="Kim M.K."/>
        </authorList>
    </citation>
    <scope>NUCLEOTIDE SEQUENCE [LARGE SCALE GENOMIC DNA]</scope>
    <source>
        <strain evidence="2 3">BT327</strain>
    </source>
</reference>
<dbReference type="Proteomes" id="UP000474777">
    <property type="component" value="Unassembled WGS sequence"/>
</dbReference>
<dbReference type="InterPro" id="IPR029044">
    <property type="entry name" value="Nucleotide-diphossugar_trans"/>
</dbReference>
<dbReference type="RefSeq" id="WP_163915782.1">
    <property type="nucleotide sequence ID" value="NZ_JAAGWD010000006.1"/>
</dbReference>
<evidence type="ECO:0000313" key="3">
    <source>
        <dbReference type="Proteomes" id="UP000474777"/>
    </source>
</evidence>
<feature type="domain" description="Glycosyltransferase 2-like" evidence="1">
    <location>
        <begin position="10"/>
        <end position="126"/>
    </location>
</feature>
<proteinExistence type="predicted"/>
<sequence>MSENNLPLFSVLIANYNNEKYLLEAVESVKKQTYKKWEIIIVDDASTDNSCQIYDHLKNNGKIKVFINHKNKGCGYTKHRCIVEANGELCGFLDPDDVLDIQALEIMVQNHYKQPLHSIIYSTYYEWSSDIADLKLSKSVGSIPSSMSQLTYSGPRISHFATFKRKLYFETSGIHTKFKRAVDQDLYLKLEELGPTLFINKALYYYRQHANGISQGKNIQLARQYHLMAKFDAFHRRKKTNFNNLTVYEYLNYKIEYFNLDAKLGQSRFRRVISYLRALITRVVAKNYRWISHFSQ</sequence>
<gene>
    <name evidence="2" type="ORF">GXP69_14425</name>
</gene>
<dbReference type="Pfam" id="PF00535">
    <property type="entry name" value="Glycos_transf_2"/>
    <property type="match status" value="1"/>
</dbReference>
<name>A0A6B3LV72_9BACT</name>
<dbReference type="GO" id="GO:0016758">
    <property type="term" value="F:hexosyltransferase activity"/>
    <property type="evidence" value="ECO:0007669"/>
    <property type="project" value="UniProtKB-ARBA"/>
</dbReference>
<organism evidence="2 3">
    <name type="scientific">Pontibacter burrus</name>
    <dbReference type="NCBI Taxonomy" id="2704466"/>
    <lineage>
        <taxon>Bacteria</taxon>
        <taxon>Pseudomonadati</taxon>
        <taxon>Bacteroidota</taxon>
        <taxon>Cytophagia</taxon>
        <taxon>Cytophagales</taxon>
        <taxon>Hymenobacteraceae</taxon>
        <taxon>Pontibacter</taxon>
    </lineage>
</organism>
<dbReference type="Gene3D" id="3.90.550.10">
    <property type="entry name" value="Spore Coat Polysaccharide Biosynthesis Protein SpsA, Chain A"/>
    <property type="match status" value="1"/>
</dbReference>
<dbReference type="AlphaFoldDB" id="A0A6B3LV72"/>
<dbReference type="PANTHER" id="PTHR22916">
    <property type="entry name" value="GLYCOSYLTRANSFERASE"/>
    <property type="match status" value="1"/>
</dbReference>
<dbReference type="SUPFAM" id="SSF53448">
    <property type="entry name" value="Nucleotide-diphospho-sugar transferases"/>
    <property type="match status" value="1"/>
</dbReference>
<dbReference type="EMBL" id="JAAGWD010000006">
    <property type="protein sequence ID" value="NEM98895.1"/>
    <property type="molecule type" value="Genomic_DNA"/>
</dbReference>
<accession>A0A6B3LV72</accession>
<evidence type="ECO:0000313" key="2">
    <source>
        <dbReference type="EMBL" id="NEM98895.1"/>
    </source>
</evidence>
<dbReference type="PANTHER" id="PTHR22916:SF3">
    <property type="entry name" value="UDP-GLCNAC:BETAGAL BETA-1,3-N-ACETYLGLUCOSAMINYLTRANSFERASE-LIKE PROTEIN 1"/>
    <property type="match status" value="1"/>
</dbReference>
<evidence type="ECO:0000259" key="1">
    <source>
        <dbReference type="Pfam" id="PF00535"/>
    </source>
</evidence>
<keyword evidence="3" id="KW-1185">Reference proteome</keyword>
<protein>
    <submittedName>
        <fullName evidence="2">Glycosyltransferase</fullName>
    </submittedName>
</protein>